<organism evidence="2 3">
    <name type="scientific">Trichonephila clavata</name>
    <name type="common">Joro spider</name>
    <name type="synonym">Nephila clavata</name>
    <dbReference type="NCBI Taxonomy" id="2740835"/>
    <lineage>
        <taxon>Eukaryota</taxon>
        <taxon>Metazoa</taxon>
        <taxon>Ecdysozoa</taxon>
        <taxon>Arthropoda</taxon>
        <taxon>Chelicerata</taxon>
        <taxon>Arachnida</taxon>
        <taxon>Araneae</taxon>
        <taxon>Araneomorphae</taxon>
        <taxon>Entelegynae</taxon>
        <taxon>Araneoidea</taxon>
        <taxon>Nephilidae</taxon>
        <taxon>Trichonephila</taxon>
    </lineage>
</organism>
<gene>
    <name evidence="2" type="ORF">TNCT_247881</name>
</gene>
<reference evidence="2" key="1">
    <citation type="submission" date="2020-07" db="EMBL/GenBank/DDBJ databases">
        <title>Multicomponent nature underlies the extraordinary mechanical properties of spider dragline silk.</title>
        <authorList>
            <person name="Kono N."/>
            <person name="Nakamura H."/>
            <person name="Mori M."/>
            <person name="Yoshida Y."/>
            <person name="Ohtoshi R."/>
            <person name="Malay A.D."/>
            <person name="Moran D.A.P."/>
            <person name="Tomita M."/>
            <person name="Numata K."/>
            <person name="Arakawa K."/>
        </authorList>
    </citation>
    <scope>NUCLEOTIDE SEQUENCE</scope>
</reference>
<name>A0A8X6HFZ8_TRICU</name>
<feature type="region of interest" description="Disordered" evidence="1">
    <location>
        <begin position="19"/>
        <end position="55"/>
    </location>
</feature>
<comment type="caution">
    <text evidence="2">The sequence shown here is derived from an EMBL/GenBank/DDBJ whole genome shotgun (WGS) entry which is preliminary data.</text>
</comment>
<dbReference type="EMBL" id="BMAO01028115">
    <property type="protein sequence ID" value="GFR22128.1"/>
    <property type="molecule type" value="Genomic_DNA"/>
</dbReference>
<evidence type="ECO:0000256" key="1">
    <source>
        <dbReference type="SAM" id="MobiDB-lite"/>
    </source>
</evidence>
<keyword evidence="3" id="KW-1185">Reference proteome</keyword>
<dbReference type="Proteomes" id="UP000887116">
    <property type="component" value="Unassembled WGS sequence"/>
</dbReference>
<proteinExistence type="predicted"/>
<sequence length="73" mass="8670">MQYLRLHLKRRAVIIHNNISDKENDSSAENQDPAEDHQEVSVTNEPSSRGLYLHCNRRPPKRFKQYVSKDFNF</sequence>
<dbReference type="AlphaFoldDB" id="A0A8X6HFZ8"/>
<accession>A0A8X6HFZ8</accession>
<protein>
    <submittedName>
        <fullName evidence="2">Uncharacterized protein</fullName>
    </submittedName>
</protein>
<evidence type="ECO:0000313" key="2">
    <source>
        <dbReference type="EMBL" id="GFR22128.1"/>
    </source>
</evidence>
<evidence type="ECO:0000313" key="3">
    <source>
        <dbReference type="Proteomes" id="UP000887116"/>
    </source>
</evidence>